<keyword evidence="4" id="KW-0479">Metal-binding</keyword>
<dbReference type="InterPro" id="IPR001841">
    <property type="entry name" value="Znf_RING"/>
</dbReference>
<evidence type="ECO:0000259" key="10">
    <source>
        <dbReference type="PROSITE" id="PS50089"/>
    </source>
</evidence>
<feature type="compositionally biased region" description="Polar residues" evidence="9">
    <location>
        <begin position="62"/>
        <end position="79"/>
    </location>
</feature>
<dbReference type="PANTHER" id="PTHR46463:SF10">
    <property type="entry name" value="OS01G0926200 PROTEIN"/>
    <property type="match status" value="1"/>
</dbReference>
<evidence type="ECO:0000256" key="1">
    <source>
        <dbReference type="ARBA" id="ARBA00000900"/>
    </source>
</evidence>
<proteinExistence type="predicted"/>
<dbReference type="GO" id="GO:0061630">
    <property type="term" value="F:ubiquitin protein ligase activity"/>
    <property type="evidence" value="ECO:0007669"/>
    <property type="project" value="UniProtKB-EC"/>
</dbReference>
<evidence type="ECO:0000256" key="8">
    <source>
        <dbReference type="PROSITE-ProRule" id="PRU00175"/>
    </source>
</evidence>
<dbReference type="CDD" id="cd23116">
    <property type="entry name" value="RING-H2_AIRP1-like"/>
    <property type="match status" value="1"/>
</dbReference>
<dbReference type="EC" id="2.3.2.27" evidence="2"/>
<evidence type="ECO:0000256" key="4">
    <source>
        <dbReference type="ARBA" id="ARBA00022723"/>
    </source>
</evidence>
<keyword evidence="6" id="KW-0833">Ubl conjugation pathway</keyword>
<dbReference type="EMBL" id="GHES01004097">
    <property type="protein sequence ID" value="MPA34656.1"/>
    <property type="molecule type" value="Transcribed_RNA"/>
</dbReference>
<dbReference type="InterPro" id="IPR013083">
    <property type="entry name" value="Znf_RING/FYVE/PHD"/>
</dbReference>
<accession>A0A5B6YTL7</accession>
<evidence type="ECO:0000256" key="9">
    <source>
        <dbReference type="SAM" id="MobiDB-lite"/>
    </source>
</evidence>
<dbReference type="SMART" id="SM00184">
    <property type="entry name" value="RING"/>
    <property type="match status" value="1"/>
</dbReference>
<keyword evidence="3" id="KW-0808">Transferase</keyword>
<sequence length="223" mass="24321">MGSLCCCFHVPDVGENVDANSSNNGNCICPSCFIQRVMNKYGALFGRGEMHAIPSAIQGAASSNSTVAPNNRPSETNRSCGGHLPSNANSRISQLQQVGVVMRHGKGIGHSLLVPELLRRSNVQISPKLLSGVDRHYCEGGSKDCISESSVKVLSAKTEIEVVYPSSEDEDVCPTCLEEYIPENPKIITQCSHHYHLSCIYEWMERSENCPVCGKLMIFDQTT</sequence>
<feature type="region of interest" description="Disordered" evidence="9">
    <location>
        <begin position="62"/>
        <end position="83"/>
    </location>
</feature>
<evidence type="ECO:0000256" key="2">
    <source>
        <dbReference type="ARBA" id="ARBA00012483"/>
    </source>
</evidence>
<evidence type="ECO:0000313" key="11">
    <source>
        <dbReference type="EMBL" id="MPA34656.1"/>
    </source>
</evidence>
<dbReference type="PROSITE" id="PS50089">
    <property type="entry name" value="ZF_RING_2"/>
    <property type="match status" value="1"/>
</dbReference>
<comment type="catalytic activity">
    <reaction evidence="1">
        <text>S-ubiquitinyl-[E2 ubiquitin-conjugating enzyme]-L-cysteine + [acceptor protein]-L-lysine = [E2 ubiquitin-conjugating enzyme]-L-cysteine + N(6)-ubiquitinyl-[acceptor protein]-L-lysine.</text>
        <dbReference type="EC" id="2.3.2.27"/>
    </reaction>
</comment>
<name>A0A5B6YTL7_DAVIN</name>
<dbReference type="Gene3D" id="3.30.40.10">
    <property type="entry name" value="Zinc/RING finger domain, C3HC4 (zinc finger)"/>
    <property type="match status" value="1"/>
</dbReference>
<evidence type="ECO:0000256" key="6">
    <source>
        <dbReference type="ARBA" id="ARBA00022786"/>
    </source>
</evidence>
<keyword evidence="5 8" id="KW-0863">Zinc-finger</keyword>
<organism evidence="11">
    <name type="scientific">Davidia involucrata</name>
    <name type="common">Dove tree</name>
    <dbReference type="NCBI Taxonomy" id="16924"/>
    <lineage>
        <taxon>Eukaryota</taxon>
        <taxon>Viridiplantae</taxon>
        <taxon>Streptophyta</taxon>
        <taxon>Embryophyta</taxon>
        <taxon>Tracheophyta</taxon>
        <taxon>Spermatophyta</taxon>
        <taxon>Magnoliopsida</taxon>
        <taxon>eudicotyledons</taxon>
        <taxon>Gunneridae</taxon>
        <taxon>Pentapetalae</taxon>
        <taxon>asterids</taxon>
        <taxon>Cornales</taxon>
        <taxon>Nyssaceae</taxon>
        <taxon>Davidia</taxon>
    </lineage>
</organism>
<evidence type="ECO:0000256" key="3">
    <source>
        <dbReference type="ARBA" id="ARBA00022679"/>
    </source>
</evidence>
<dbReference type="GO" id="GO:0008270">
    <property type="term" value="F:zinc ion binding"/>
    <property type="evidence" value="ECO:0007669"/>
    <property type="project" value="UniProtKB-KW"/>
</dbReference>
<keyword evidence="7" id="KW-0862">Zinc</keyword>
<dbReference type="PANTHER" id="PTHR46463">
    <property type="entry name" value="ZINC FINGER, RING/FYVE/PHD-TYPE"/>
    <property type="match status" value="1"/>
</dbReference>
<evidence type="ECO:0000256" key="5">
    <source>
        <dbReference type="ARBA" id="ARBA00022771"/>
    </source>
</evidence>
<gene>
    <name evidence="11" type="ORF">Din_004097</name>
</gene>
<feature type="domain" description="RING-type" evidence="10">
    <location>
        <begin position="173"/>
        <end position="213"/>
    </location>
</feature>
<dbReference type="AlphaFoldDB" id="A0A5B6YTL7"/>
<reference evidence="11" key="1">
    <citation type="submission" date="2019-08" db="EMBL/GenBank/DDBJ databases">
        <title>Reference gene set and small RNA set construction with multiple tissues from Davidia involucrata Baill.</title>
        <authorList>
            <person name="Yang H."/>
            <person name="Zhou C."/>
            <person name="Li G."/>
            <person name="Wang J."/>
            <person name="Gao P."/>
            <person name="Wang M."/>
            <person name="Wang R."/>
            <person name="Zhao Y."/>
        </authorList>
    </citation>
    <scope>NUCLEOTIDE SEQUENCE</scope>
    <source>
        <tissue evidence="11">Mixed with DoveR01_LX</tissue>
    </source>
</reference>
<evidence type="ECO:0000256" key="7">
    <source>
        <dbReference type="ARBA" id="ARBA00022833"/>
    </source>
</evidence>
<dbReference type="Pfam" id="PF13639">
    <property type="entry name" value="zf-RING_2"/>
    <property type="match status" value="1"/>
</dbReference>
<dbReference type="SUPFAM" id="SSF57850">
    <property type="entry name" value="RING/U-box"/>
    <property type="match status" value="1"/>
</dbReference>
<protein>
    <recommendedName>
        <fullName evidence="2">RING-type E3 ubiquitin transferase</fullName>
        <ecNumber evidence="2">2.3.2.27</ecNumber>
    </recommendedName>
</protein>